<comment type="caution">
    <text evidence="2">The sequence shown here is derived from an EMBL/GenBank/DDBJ whole genome shotgun (WGS) entry which is preliminary data.</text>
</comment>
<gene>
    <name evidence="2" type="ORF">RQ831_06830</name>
</gene>
<evidence type="ECO:0000313" key="2">
    <source>
        <dbReference type="EMBL" id="MDT8330761.1"/>
    </source>
</evidence>
<feature type="region of interest" description="Disordered" evidence="1">
    <location>
        <begin position="1"/>
        <end position="37"/>
    </location>
</feature>
<evidence type="ECO:0000313" key="3">
    <source>
        <dbReference type="Proteomes" id="UP001258945"/>
    </source>
</evidence>
<reference evidence="2 3" key="1">
    <citation type="journal article" date="2019" name="Microb. Pathog.">
        <title>Comparison of VITEK 2, MALDI-TOF MS, 16S rRNA gene sequencing, and whole-genome sequencing for identification of Roseomonas mucosa.</title>
        <authorList>
            <person name="Rudolph W.W."/>
            <person name="Gunzer F."/>
            <person name="Trauth M."/>
            <person name="Bunk B."/>
            <person name="Bigge R."/>
            <person name="Schrottner P."/>
        </authorList>
    </citation>
    <scope>NUCLEOTIDE SEQUENCE [LARGE SCALE GENOMIC DNA]</scope>
    <source>
        <strain evidence="2 3">DSM 103800</strain>
    </source>
</reference>
<dbReference type="Proteomes" id="UP001258945">
    <property type="component" value="Unassembled WGS sequence"/>
</dbReference>
<accession>A0ABU3ME64</accession>
<organism evidence="2 3">
    <name type="scientific">Roseomonas gilardii</name>
    <dbReference type="NCBI Taxonomy" id="257708"/>
    <lineage>
        <taxon>Bacteria</taxon>
        <taxon>Pseudomonadati</taxon>
        <taxon>Pseudomonadota</taxon>
        <taxon>Alphaproteobacteria</taxon>
        <taxon>Acetobacterales</taxon>
        <taxon>Roseomonadaceae</taxon>
        <taxon>Roseomonas</taxon>
    </lineage>
</organism>
<proteinExistence type="predicted"/>
<name>A0ABU3ME64_9PROT</name>
<sequence>MARKRSKKSGPAKRSSSNLAPTRRSLPESKALTSANPAIEHDTAEVVEAIGLRRFVALGETYAKVQPAALEKLVDGSFIKCAPGTIVEGTMEGKERNHFKVFVSLIAGKPIEPTTYFLFGGKWRVAA</sequence>
<feature type="compositionally biased region" description="Basic residues" evidence="1">
    <location>
        <begin position="1"/>
        <end position="11"/>
    </location>
</feature>
<dbReference type="RefSeq" id="WP_314281235.1">
    <property type="nucleotide sequence ID" value="NZ_JAVVDO010000007.1"/>
</dbReference>
<evidence type="ECO:0000256" key="1">
    <source>
        <dbReference type="SAM" id="MobiDB-lite"/>
    </source>
</evidence>
<dbReference type="EMBL" id="JAVVDO010000007">
    <property type="protein sequence ID" value="MDT8330761.1"/>
    <property type="molecule type" value="Genomic_DNA"/>
</dbReference>
<protein>
    <submittedName>
        <fullName evidence="2">Uncharacterized protein</fullName>
    </submittedName>
</protein>
<keyword evidence="3" id="KW-1185">Reference proteome</keyword>